<dbReference type="AlphaFoldDB" id="A0A850P6F3"/>
<comment type="caution">
    <text evidence="2">The sequence shown here is derived from an EMBL/GenBank/DDBJ whole genome shotgun (WGS) entry which is preliminary data.</text>
</comment>
<dbReference type="GO" id="GO:0004252">
    <property type="term" value="F:serine-type endopeptidase activity"/>
    <property type="evidence" value="ECO:0007669"/>
    <property type="project" value="InterPro"/>
</dbReference>
<dbReference type="CDD" id="cd04847">
    <property type="entry name" value="Peptidases_S8_Subtilisin_like_2"/>
    <property type="match status" value="1"/>
</dbReference>
<evidence type="ECO:0000259" key="1">
    <source>
        <dbReference type="Pfam" id="PF00082"/>
    </source>
</evidence>
<dbReference type="Pfam" id="PF00082">
    <property type="entry name" value="Peptidase_S8"/>
    <property type="match status" value="1"/>
</dbReference>
<accession>A0A850P6F3</accession>
<dbReference type="InterPro" id="IPR034074">
    <property type="entry name" value="Y4bN_pept_dom"/>
</dbReference>
<dbReference type="EMBL" id="JABXXS010000035">
    <property type="protein sequence ID" value="NVN37916.1"/>
    <property type="molecule type" value="Genomic_DNA"/>
</dbReference>
<dbReference type="InterPro" id="IPR000209">
    <property type="entry name" value="Peptidase_S8/S53_dom"/>
</dbReference>
<proteinExistence type="predicted"/>
<protein>
    <submittedName>
        <fullName evidence="2">S8 family peptidase</fullName>
    </submittedName>
</protein>
<organism evidence="2 3">
    <name type="scientific">Komagataeibacter swingsii</name>
    <dbReference type="NCBI Taxonomy" id="215220"/>
    <lineage>
        <taxon>Bacteria</taxon>
        <taxon>Pseudomonadati</taxon>
        <taxon>Pseudomonadota</taxon>
        <taxon>Alphaproteobacteria</taxon>
        <taxon>Acetobacterales</taxon>
        <taxon>Acetobacteraceae</taxon>
        <taxon>Komagataeibacter</taxon>
    </lineage>
</organism>
<dbReference type="SUPFAM" id="SSF52743">
    <property type="entry name" value="Subtilisin-like"/>
    <property type="match status" value="1"/>
</dbReference>
<reference evidence="2 3" key="1">
    <citation type="submission" date="2020-06" db="EMBL/GenBank/DDBJ databases">
        <title>Description of novel acetic acid bacteria.</title>
        <authorList>
            <person name="Sombolestani A."/>
        </authorList>
    </citation>
    <scope>NUCLEOTIDE SEQUENCE [LARGE SCALE GENOMIC DNA]</scope>
    <source>
        <strain evidence="2 3">LMG 25</strain>
    </source>
</reference>
<gene>
    <name evidence="2" type="ORF">HUK81_13355</name>
</gene>
<dbReference type="InterPro" id="IPR036852">
    <property type="entry name" value="Peptidase_S8/S53_dom_sf"/>
</dbReference>
<dbReference type="GO" id="GO:0006508">
    <property type="term" value="P:proteolysis"/>
    <property type="evidence" value="ECO:0007669"/>
    <property type="project" value="InterPro"/>
</dbReference>
<evidence type="ECO:0000313" key="2">
    <source>
        <dbReference type="EMBL" id="NVN37916.1"/>
    </source>
</evidence>
<name>A0A850P6F3_9PROT</name>
<feature type="domain" description="Peptidase S8/S53" evidence="1">
    <location>
        <begin position="344"/>
        <end position="671"/>
    </location>
</feature>
<evidence type="ECO:0000313" key="3">
    <source>
        <dbReference type="Proteomes" id="UP000522590"/>
    </source>
</evidence>
<dbReference type="Gene3D" id="3.40.50.200">
    <property type="entry name" value="Peptidase S8/S53 domain"/>
    <property type="match status" value="1"/>
</dbReference>
<dbReference type="Proteomes" id="UP000522590">
    <property type="component" value="Unassembled WGS sequence"/>
</dbReference>
<sequence length="876" mass="96597">MATSLPLLVFPQAKTIAPPKGNGFPTSQPHVPGHGKQVARLDAQLTTLQQDFDRYKASVSGSVAGLEPETVLVIEIAGSVNEFRQAVEAIGLEWMGEWDVDDIPPDEDFFERNTKGERTNKAVKGRIFLSLGNEAGMRELLSLWEQWRNNQTLPSGRTKWRDVFNQTVQIRRWGIEEALRETGMLDRWQDLLNPINPAQVIRFQIELFYRRSEGRRRQSERAVAVLLEAAGGRALGNFIDMPEIAFHAVKAELPAERIRQLLNDLESESHDTDIQLFKFHGVMYFRPTGQSLAVTEDGEGIDTEIAEGAVDLPPIAAILDGVPNVQHQALKGRLLLDDADNLSAQYQPGERKHGTAMASLVVHGEMADGQADPLPRLVYVLPIMQPDPLSDPRNRIEHIPDEVFFEDRIARAVRRMFEGEGSVPAQAPSVCVVNLSIGDPARPFIHTLSPWARLLDWLSWKYRVLFCVSAGNYPDAIDIALSGTDYLALTAPQKVEHVLKCVQAQLSARRILSPAESINAITVGATHTDSGGTYYQGQRTDLLPGAALFSPAARFGHGFRRSVKPEILFPGGRQLYRTPLLNSQTSYSLDGSLGAPGQQVAWDSNQAGALSQTVHTRGTSNATALATRSAARIYEVLDALRGEHEDSIPQELVSVLIKALLVHGAKQDDDACKAITAALKTRDNSRQFKEVMARYLGYGAVQIERVLACTEQRGTVLGCGEIRENEIHEYRLPLPPGLSSSQAWRRMVVTLAWFSAVNPDHRNFREAKLEMSPADKWGALPLKLERQDGDHNQVLRGTVQHEVLEGTDQISAFQDGDSILLHVACKKDATAHLDDAIPYGLAVTLEVAEGIQIPIYQQLRTRLQAQVAVGAAGGTP</sequence>
<dbReference type="RefSeq" id="WP_176643701.1">
    <property type="nucleotide sequence ID" value="NZ_JABXXS010000035.1"/>
</dbReference>